<accession>A0AA38U231</accession>
<evidence type="ECO:0000256" key="1">
    <source>
        <dbReference type="ARBA" id="ARBA00004508"/>
    </source>
</evidence>
<proteinExistence type="inferred from homology"/>
<comment type="similarity">
    <text evidence="2">Belongs to the polyprenol kinase family.</text>
</comment>
<evidence type="ECO:0000313" key="12">
    <source>
        <dbReference type="EMBL" id="KAJ9565120.1"/>
    </source>
</evidence>
<evidence type="ECO:0000256" key="9">
    <source>
        <dbReference type="ARBA" id="ARBA00022989"/>
    </source>
</evidence>
<feature type="transmembrane region" description="Helical" evidence="11">
    <location>
        <begin position="245"/>
        <end position="263"/>
    </location>
</feature>
<keyword evidence="4" id="KW-0934">Plastid</keyword>
<evidence type="ECO:0000256" key="10">
    <source>
        <dbReference type="ARBA" id="ARBA00023136"/>
    </source>
</evidence>
<sequence>MASFFHSTIPISSCSFRDPRFRRPNSRSTATHFGIASFSNPIPSCANLTDRFSFVNPYVSRRRVRSSAVVVVAAGGPMFFPENPLAGDICAMAFSGCFALSILRVYEETARRGIFDQKLNRKLVHTTIGLAFMLCWPLFSSGHQGAVLAALIPGVNIVKVLLIGLGIWKDEAAVKSMSRYGDYRELIKGPLYYASTIALSSVIYWRTSPIAIAAICNLCAGDGMADIIGRRFGKKKIPYNTDKSFAGSIAMAAAGFIVSVGYMHYFSTFGYFEESWQMMCGFLVVSIASALVESHPISTKFDDNLMVPLTSLLVGTFGSQNLRNLSFMVNL</sequence>
<evidence type="ECO:0000256" key="2">
    <source>
        <dbReference type="ARBA" id="ARBA00010794"/>
    </source>
</evidence>
<keyword evidence="5" id="KW-0808">Transferase</keyword>
<dbReference type="InterPro" id="IPR039606">
    <property type="entry name" value="Phytol/farnesol_kinase"/>
</dbReference>
<evidence type="ECO:0000256" key="11">
    <source>
        <dbReference type="SAM" id="Phobius"/>
    </source>
</evidence>
<dbReference type="PANTHER" id="PTHR32523">
    <property type="entry name" value="PHYTOL KINASE 1, CHLOROPLASTIC"/>
    <property type="match status" value="1"/>
</dbReference>
<keyword evidence="6 11" id="KW-0812">Transmembrane</keyword>
<gene>
    <name evidence="12" type="ORF">OSB04_001086</name>
</gene>
<dbReference type="AlphaFoldDB" id="A0AA38U231"/>
<keyword evidence="9 11" id="KW-1133">Transmembrane helix</keyword>
<name>A0AA38U231_9ASTR</name>
<evidence type="ECO:0000256" key="4">
    <source>
        <dbReference type="ARBA" id="ARBA00022640"/>
    </source>
</evidence>
<reference evidence="12" key="1">
    <citation type="submission" date="2023-03" db="EMBL/GenBank/DDBJ databases">
        <title>Chromosome-scale reference genome and RAD-based genetic map of yellow starthistle (Centaurea solstitialis) reveal putative structural variation and QTLs associated with invader traits.</title>
        <authorList>
            <person name="Reatini B."/>
            <person name="Cang F.A."/>
            <person name="Jiang Q."/>
            <person name="Mckibben M.T.W."/>
            <person name="Barker M.S."/>
            <person name="Rieseberg L.H."/>
            <person name="Dlugosch K.M."/>
        </authorList>
    </citation>
    <scope>NUCLEOTIDE SEQUENCE</scope>
    <source>
        <strain evidence="12">CAN-66</strain>
        <tissue evidence="12">Leaf</tissue>
    </source>
</reference>
<dbReference type="GO" id="GO:0031969">
    <property type="term" value="C:chloroplast membrane"/>
    <property type="evidence" value="ECO:0007669"/>
    <property type="project" value="UniProtKB-SubCell"/>
</dbReference>
<feature type="transmembrane region" description="Helical" evidence="11">
    <location>
        <begin position="123"/>
        <end position="139"/>
    </location>
</feature>
<keyword evidence="7" id="KW-0418">Kinase</keyword>
<dbReference type="Proteomes" id="UP001172457">
    <property type="component" value="Chromosome 1"/>
</dbReference>
<evidence type="ECO:0000256" key="5">
    <source>
        <dbReference type="ARBA" id="ARBA00022679"/>
    </source>
</evidence>
<evidence type="ECO:0000256" key="6">
    <source>
        <dbReference type="ARBA" id="ARBA00022692"/>
    </source>
</evidence>
<dbReference type="EMBL" id="JARYMX010000001">
    <property type="protein sequence ID" value="KAJ9565120.1"/>
    <property type="molecule type" value="Genomic_DNA"/>
</dbReference>
<organism evidence="12 13">
    <name type="scientific">Centaurea solstitialis</name>
    <name type="common">yellow star-thistle</name>
    <dbReference type="NCBI Taxonomy" id="347529"/>
    <lineage>
        <taxon>Eukaryota</taxon>
        <taxon>Viridiplantae</taxon>
        <taxon>Streptophyta</taxon>
        <taxon>Embryophyta</taxon>
        <taxon>Tracheophyta</taxon>
        <taxon>Spermatophyta</taxon>
        <taxon>Magnoliopsida</taxon>
        <taxon>eudicotyledons</taxon>
        <taxon>Gunneridae</taxon>
        <taxon>Pentapetalae</taxon>
        <taxon>asterids</taxon>
        <taxon>campanulids</taxon>
        <taxon>Asterales</taxon>
        <taxon>Asteraceae</taxon>
        <taxon>Carduoideae</taxon>
        <taxon>Cardueae</taxon>
        <taxon>Centaureinae</taxon>
        <taxon>Centaurea</taxon>
    </lineage>
</organism>
<evidence type="ECO:0000313" key="13">
    <source>
        <dbReference type="Proteomes" id="UP001172457"/>
    </source>
</evidence>
<feature type="transmembrane region" description="Helical" evidence="11">
    <location>
        <begin position="275"/>
        <end position="292"/>
    </location>
</feature>
<comment type="subcellular location">
    <subcellularLocation>
        <location evidence="1">Plastid</location>
        <location evidence="1">Chloroplast membrane</location>
        <topology evidence="1">Multi-pass membrane protein</topology>
    </subcellularLocation>
</comment>
<comment type="caution">
    <text evidence="12">The sequence shown here is derived from an EMBL/GenBank/DDBJ whole genome shotgun (WGS) entry which is preliminary data.</text>
</comment>
<feature type="transmembrane region" description="Helical" evidence="11">
    <location>
        <begin position="85"/>
        <end position="103"/>
    </location>
</feature>
<dbReference type="PANTHER" id="PTHR32523:SF7">
    <property type="entry name" value="FARNESOL KINASE, CHLOROPLASTIC"/>
    <property type="match status" value="1"/>
</dbReference>
<evidence type="ECO:0000256" key="8">
    <source>
        <dbReference type="ARBA" id="ARBA00022946"/>
    </source>
</evidence>
<keyword evidence="3" id="KW-0150">Chloroplast</keyword>
<keyword evidence="13" id="KW-1185">Reference proteome</keyword>
<feature type="transmembrane region" description="Helical" evidence="11">
    <location>
        <begin position="145"/>
        <end position="168"/>
    </location>
</feature>
<keyword evidence="10 11" id="KW-0472">Membrane</keyword>
<protein>
    <submittedName>
        <fullName evidence="12">Uncharacterized protein</fullName>
    </submittedName>
</protein>
<evidence type="ECO:0000256" key="7">
    <source>
        <dbReference type="ARBA" id="ARBA00022777"/>
    </source>
</evidence>
<keyword evidence="8" id="KW-0809">Transit peptide</keyword>
<evidence type="ECO:0000256" key="3">
    <source>
        <dbReference type="ARBA" id="ARBA00022528"/>
    </source>
</evidence>
<dbReference type="GO" id="GO:0016301">
    <property type="term" value="F:kinase activity"/>
    <property type="evidence" value="ECO:0007669"/>
    <property type="project" value="UniProtKB-KW"/>
</dbReference>